<reference evidence="3" key="1">
    <citation type="submission" date="2018-05" db="EMBL/GenBank/DDBJ databases">
        <authorList>
            <person name="Lanie J.A."/>
            <person name="Ng W.-L."/>
            <person name="Kazmierczak K.M."/>
            <person name="Andrzejewski T.M."/>
            <person name="Davidsen T.M."/>
            <person name="Wayne K.J."/>
            <person name="Tettelin H."/>
            <person name="Glass J.I."/>
            <person name="Rusch D."/>
            <person name="Podicherti R."/>
            <person name="Tsui H.-C.T."/>
            <person name="Winkler M.E."/>
        </authorList>
    </citation>
    <scope>NUCLEOTIDE SEQUENCE</scope>
</reference>
<evidence type="ECO:0000313" key="3">
    <source>
        <dbReference type="EMBL" id="SVA76689.1"/>
    </source>
</evidence>
<dbReference type="InterPro" id="IPR050983">
    <property type="entry name" value="GST_Omega/HSP26"/>
</dbReference>
<name>A0A381YI27_9ZZZZ</name>
<dbReference type="Pfam" id="PF13410">
    <property type="entry name" value="GST_C_2"/>
    <property type="match status" value="1"/>
</dbReference>
<dbReference type="SFLD" id="SFLDS00019">
    <property type="entry name" value="Glutathione_Transferase_(cytos"/>
    <property type="match status" value="1"/>
</dbReference>
<evidence type="ECO:0000259" key="2">
    <source>
        <dbReference type="PROSITE" id="PS50405"/>
    </source>
</evidence>
<dbReference type="PROSITE" id="PS50405">
    <property type="entry name" value="GST_CTER"/>
    <property type="match status" value="1"/>
</dbReference>
<dbReference type="AlphaFoldDB" id="A0A381YI27"/>
<dbReference type="PANTHER" id="PTHR43968:SF6">
    <property type="entry name" value="GLUTATHIONE S-TRANSFERASE OMEGA"/>
    <property type="match status" value="1"/>
</dbReference>
<feature type="non-terminal residue" evidence="3">
    <location>
        <position position="1"/>
    </location>
</feature>
<accession>A0A381YI27</accession>
<dbReference type="Gene3D" id="3.40.30.10">
    <property type="entry name" value="Glutaredoxin"/>
    <property type="match status" value="1"/>
</dbReference>
<dbReference type="InterPro" id="IPR010987">
    <property type="entry name" value="Glutathione-S-Trfase_C-like"/>
</dbReference>
<organism evidence="3">
    <name type="scientific">marine metagenome</name>
    <dbReference type="NCBI Taxonomy" id="408172"/>
    <lineage>
        <taxon>unclassified sequences</taxon>
        <taxon>metagenomes</taxon>
        <taxon>ecological metagenomes</taxon>
    </lineage>
</organism>
<dbReference type="InterPro" id="IPR040079">
    <property type="entry name" value="Glutathione_S-Trfase"/>
</dbReference>
<dbReference type="PROSITE" id="PS50404">
    <property type="entry name" value="GST_NTER"/>
    <property type="match status" value="1"/>
</dbReference>
<protein>
    <recommendedName>
        <fullName evidence="4">GST N-terminal domain-containing protein</fullName>
    </recommendedName>
</protein>
<proteinExistence type="predicted"/>
<gene>
    <name evidence="3" type="ORF">METZ01_LOCUS129543</name>
</gene>
<feature type="domain" description="GST N-terminal" evidence="1">
    <location>
        <begin position="1"/>
        <end position="81"/>
    </location>
</feature>
<dbReference type="SFLD" id="SFLDG00358">
    <property type="entry name" value="Main_(cytGST)"/>
    <property type="match status" value="1"/>
</dbReference>
<dbReference type="InterPro" id="IPR036282">
    <property type="entry name" value="Glutathione-S-Trfase_C_sf"/>
</dbReference>
<dbReference type="SUPFAM" id="SSF47616">
    <property type="entry name" value="GST C-terminal domain-like"/>
    <property type="match status" value="1"/>
</dbReference>
<dbReference type="Pfam" id="PF13409">
    <property type="entry name" value="GST_N_2"/>
    <property type="match status" value="1"/>
</dbReference>
<dbReference type="EMBL" id="UINC01018288">
    <property type="protein sequence ID" value="SVA76689.1"/>
    <property type="molecule type" value="Genomic_DNA"/>
</dbReference>
<evidence type="ECO:0000259" key="1">
    <source>
        <dbReference type="PROSITE" id="PS50404"/>
    </source>
</evidence>
<dbReference type="InterPro" id="IPR036249">
    <property type="entry name" value="Thioredoxin-like_sf"/>
</dbReference>
<feature type="non-terminal residue" evidence="3">
    <location>
        <position position="266"/>
    </location>
</feature>
<sequence length="266" mass="30493">MLELYNHDMSVCAAKVRFAMAEKGLEYTNHMVNLLEREHKTPEYLALNPNGVVPTLVHDGHVVYESNIINEYLEERFPQISLMPDSALGKARVRKWTQQLDTSIHAATSVVSTCIAFRHFFLSKSPEDLELHFQSQPGADPLKVARHNDNIQNGVKSKYFAHAVIRFDKLLIDMEEELSSGEPWLAGETFSLADIGYTPYVRRLEHLQLSPMWGSRPYVADWYSRVQQRGAFRVAILDWDNERYIANMADKGNREWPLVKTIVTSG</sequence>
<dbReference type="Gene3D" id="1.20.1050.10">
    <property type="match status" value="1"/>
</dbReference>
<dbReference type="InterPro" id="IPR004045">
    <property type="entry name" value="Glutathione_S-Trfase_N"/>
</dbReference>
<dbReference type="PANTHER" id="PTHR43968">
    <property type="match status" value="1"/>
</dbReference>
<evidence type="ECO:0008006" key="4">
    <source>
        <dbReference type="Google" id="ProtNLM"/>
    </source>
</evidence>
<dbReference type="SUPFAM" id="SSF52833">
    <property type="entry name" value="Thioredoxin-like"/>
    <property type="match status" value="1"/>
</dbReference>
<feature type="domain" description="GST C-terminal" evidence="2">
    <location>
        <begin position="86"/>
        <end position="258"/>
    </location>
</feature>
<dbReference type="GO" id="GO:0005737">
    <property type="term" value="C:cytoplasm"/>
    <property type="evidence" value="ECO:0007669"/>
    <property type="project" value="TreeGrafter"/>
</dbReference>